<dbReference type="AlphaFoldDB" id="A0A368JTJ1"/>
<protein>
    <submittedName>
        <fullName evidence="3">SMP-30/gluconolactonase/LRE family protein</fullName>
    </submittedName>
</protein>
<proteinExistence type="predicted"/>
<keyword evidence="4" id="KW-1185">Reference proteome</keyword>
<dbReference type="PANTHER" id="PTHR47572:SF4">
    <property type="entry name" value="LACTONASE DRP35"/>
    <property type="match status" value="1"/>
</dbReference>
<dbReference type="GO" id="GO:0016787">
    <property type="term" value="F:hydrolase activity"/>
    <property type="evidence" value="ECO:0007669"/>
    <property type="project" value="UniProtKB-KW"/>
</dbReference>
<comment type="caution">
    <text evidence="3">The sequence shown here is derived from an EMBL/GenBank/DDBJ whole genome shotgun (WGS) entry which is preliminary data.</text>
</comment>
<evidence type="ECO:0000313" key="3">
    <source>
        <dbReference type="EMBL" id="RCR70645.1"/>
    </source>
</evidence>
<dbReference type="PANTHER" id="PTHR47572">
    <property type="entry name" value="LIPOPROTEIN-RELATED"/>
    <property type="match status" value="1"/>
</dbReference>
<accession>A0A368JTJ1</accession>
<organism evidence="3 4">
    <name type="scientific">Larkinella punicea</name>
    <dbReference type="NCBI Taxonomy" id="2315727"/>
    <lineage>
        <taxon>Bacteria</taxon>
        <taxon>Pseudomonadati</taxon>
        <taxon>Bacteroidota</taxon>
        <taxon>Cytophagia</taxon>
        <taxon>Cytophagales</taxon>
        <taxon>Spirosomataceae</taxon>
        <taxon>Larkinella</taxon>
    </lineage>
</organism>
<evidence type="ECO:0000259" key="2">
    <source>
        <dbReference type="Pfam" id="PF08450"/>
    </source>
</evidence>
<keyword evidence="1" id="KW-0378">Hydrolase</keyword>
<dbReference type="RefSeq" id="WP_114405214.1">
    <property type="nucleotide sequence ID" value="NZ_QOWE01000004.1"/>
</dbReference>
<dbReference type="InterPro" id="IPR051262">
    <property type="entry name" value="SMP-30/CGR1_Lactonase"/>
</dbReference>
<dbReference type="SUPFAM" id="SSF63829">
    <property type="entry name" value="Calcium-dependent phosphotriesterase"/>
    <property type="match status" value="1"/>
</dbReference>
<gene>
    <name evidence="3" type="ORF">DUE52_06805</name>
</gene>
<dbReference type="Gene3D" id="2.120.10.30">
    <property type="entry name" value="TolB, C-terminal domain"/>
    <property type="match status" value="1"/>
</dbReference>
<dbReference type="OrthoDB" id="241638at2"/>
<evidence type="ECO:0000256" key="1">
    <source>
        <dbReference type="ARBA" id="ARBA00022801"/>
    </source>
</evidence>
<name>A0A368JTJ1_9BACT</name>
<feature type="domain" description="SMP-30/Gluconolactonase/LRE-like region" evidence="2">
    <location>
        <begin position="15"/>
        <end position="258"/>
    </location>
</feature>
<dbReference type="InterPro" id="IPR011042">
    <property type="entry name" value="6-blade_b-propeller_TolB-like"/>
</dbReference>
<evidence type="ECO:0000313" key="4">
    <source>
        <dbReference type="Proteomes" id="UP000253383"/>
    </source>
</evidence>
<reference evidence="3 4" key="1">
    <citation type="submission" date="2018-07" db="EMBL/GenBank/DDBJ databases">
        <title>Genome analysis of Larkinella rosea.</title>
        <authorList>
            <person name="Zhou Z."/>
            <person name="Wang G."/>
        </authorList>
    </citation>
    <scope>NUCLEOTIDE SEQUENCE [LARGE SCALE GENOMIC DNA]</scope>
    <source>
        <strain evidence="4">zzj9</strain>
    </source>
</reference>
<dbReference type="Proteomes" id="UP000253383">
    <property type="component" value="Unassembled WGS sequence"/>
</dbReference>
<dbReference type="InterPro" id="IPR013658">
    <property type="entry name" value="SGL"/>
</dbReference>
<sequence length="325" mass="35204">MNYTVEKLLDLPFYTEGPAVDRDGNWYVTTLTGGEIIRLDKAGDYTVWGKTACPNGQVVLPTGEHWVCDPEQAAISRFGSDGAYQGSVIQKVCASVDVQSPNDLVIDSRQNLYFTDSIRADGKVFFVGADGTERLVADGIDYANGLVLSADETKLYVAESYQNRVLVIELTEPGIPKRQATVLANLPAHSSGNPTGNLPDGLALDHQDRVWVAHYGMQAIQVVSAQGEWQFSLDTTLPLTSNLCFLEDQPERQTLLVTGGFGEPGPGGVVLITVYPQPNEHEVTFLSFVFAHDNCFENRSAACGRLVGIAPAAGWKRLGGHVRGC</sequence>
<dbReference type="EMBL" id="QOWE01000004">
    <property type="protein sequence ID" value="RCR70645.1"/>
    <property type="molecule type" value="Genomic_DNA"/>
</dbReference>
<dbReference type="Pfam" id="PF08450">
    <property type="entry name" value="SGL"/>
    <property type="match status" value="1"/>
</dbReference>